<dbReference type="SUPFAM" id="SSF159245">
    <property type="entry name" value="AttH-like"/>
    <property type="match status" value="1"/>
</dbReference>
<dbReference type="InterPro" id="IPR023374">
    <property type="entry name" value="AttH-like_dom_sf"/>
</dbReference>
<evidence type="ECO:0000313" key="3">
    <source>
        <dbReference type="Proteomes" id="UP000186313"/>
    </source>
</evidence>
<evidence type="ECO:0000259" key="1">
    <source>
        <dbReference type="Pfam" id="PF07143"/>
    </source>
</evidence>
<sequence>MLADFGRDEGEQTNSINTQANLLFTQTTKEFAVVTEDKPVALPRDFALDPSYQHGWWHFFANVKDANGERYGVQWSFFRISNNPQVVSGWQNSQLYLSHIVVSNEKHVWKEQRIARGGIGQAGVDTAPFKVWLDNWSWSSLGRTPFPGVLLVETDNLNLKLDSVASGPFVLPGNRGYVMKGKVDQLASHNLTAPFIKVSGELALDGGPAFEIEGQAWMSKEWGSGLLNTAQIGWDWFVFHLDHQTTLSVHHYRYQDTANHAVATLSTSSGKVIPISQDEITIIPIQTSLLARHKPIPLEWMINIPKYDISLTTQVQNSNLWLPFVMPYWEGPIRTSGSHNSQGFMQLAGY</sequence>
<dbReference type="Pfam" id="PF17186">
    <property type="entry name" value="Lipocalin_9"/>
    <property type="match status" value="1"/>
</dbReference>
<dbReference type="Proteomes" id="UP000186313">
    <property type="component" value="Unassembled WGS sequence"/>
</dbReference>
<protein>
    <submittedName>
        <fullName evidence="2">ABC transporter</fullName>
    </submittedName>
</protein>
<dbReference type="PANTHER" id="PTHR38591">
    <property type="entry name" value="HYDROLASE"/>
    <property type="match status" value="1"/>
</dbReference>
<accession>A0A1Q9HK56</accession>
<comment type="caution">
    <text evidence="2">The sequence shown here is derived from an EMBL/GenBank/DDBJ whole genome shotgun (WGS) entry which is preliminary data.</text>
</comment>
<dbReference type="STRING" id="1381081.BIY22_04090"/>
<reference evidence="2 3" key="1">
    <citation type="submission" date="2016-09" db="EMBL/GenBank/DDBJ databases">
        <title>Genomic Taxonomy of the Vibrionaceae.</title>
        <authorList>
            <person name="Gonzalez-Castillo A."/>
            <person name="Gomez-Gil B."/>
            <person name="Enciso-Ibarra K."/>
        </authorList>
    </citation>
    <scope>NUCLEOTIDE SEQUENCE [LARGE SCALE GENOMIC DNA]</scope>
    <source>
        <strain evidence="2 3">CAIM 703</strain>
    </source>
</reference>
<dbReference type="InterPro" id="IPR010791">
    <property type="entry name" value="AttH_dom"/>
</dbReference>
<feature type="domain" description="AttH" evidence="1">
    <location>
        <begin position="56"/>
        <end position="224"/>
    </location>
</feature>
<dbReference type="Pfam" id="PF07143">
    <property type="entry name" value="CrtC"/>
    <property type="match status" value="1"/>
</dbReference>
<proteinExistence type="predicted"/>
<dbReference type="PANTHER" id="PTHR38591:SF1">
    <property type="entry name" value="BLL1000 PROTEIN"/>
    <property type="match status" value="1"/>
</dbReference>
<gene>
    <name evidence="2" type="ORF">BIY22_04090</name>
</gene>
<dbReference type="EMBL" id="MJMJ01000012">
    <property type="protein sequence ID" value="OLQ90709.1"/>
    <property type="molecule type" value="Genomic_DNA"/>
</dbReference>
<dbReference type="AlphaFoldDB" id="A0A1Q9HK56"/>
<name>A0A1Q9HK56_9VIBR</name>
<dbReference type="Gene3D" id="2.40.370.10">
    <property type="entry name" value="AttH-like domain"/>
    <property type="match status" value="2"/>
</dbReference>
<evidence type="ECO:0000313" key="2">
    <source>
        <dbReference type="EMBL" id="OLQ90709.1"/>
    </source>
</evidence>
<organism evidence="2 3">
    <name type="scientific">Vibrio panuliri</name>
    <dbReference type="NCBI Taxonomy" id="1381081"/>
    <lineage>
        <taxon>Bacteria</taxon>
        <taxon>Pseudomonadati</taxon>
        <taxon>Pseudomonadota</taxon>
        <taxon>Gammaproteobacteria</taxon>
        <taxon>Vibrionales</taxon>
        <taxon>Vibrionaceae</taxon>
        <taxon>Vibrio</taxon>
    </lineage>
</organism>